<keyword evidence="4" id="KW-1185">Reference proteome</keyword>
<dbReference type="GO" id="GO:0005634">
    <property type="term" value="C:nucleus"/>
    <property type="evidence" value="ECO:0007669"/>
    <property type="project" value="TreeGrafter"/>
</dbReference>
<dbReference type="Gene3D" id="1.20.940.10">
    <property type="entry name" value="Functional domain of the splicing factor Prp18"/>
    <property type="match status" value="1"/>
</dbReference>
<dbReference type="VEuPathDB" id="VectorBase:PPAI004575"/>
<dbReference type="Pfam" id="PF07304">
    <property type="entry name" value="SRA1"/>
    <property type="match status" value="1"/>
</dbReference>
<feature type="compositionally biased region" description="Polar residues" evidence="1">
    <location>
        <begin position="29"/>
        <end position="38"/>
    </location>
</feature>
<dbReference type="EnsemblMetazoa" id="PPAI004575-RA">
    <property type="protein sequence ID" value="PPAI004575-PA"/>
    <property type="gene ID" value="PPAI004575"/>
</dbReference>
<sequence length="228" mass="25063">MSEKESVSKPPFDPGWNDPPKLGYEEQAKSSPNRTKLNLNKRIAFPLSSPGGGATAQKVELAPSGLPMPYARMSTKEQPSTIIPPTTSSSSDLKPPPSSLGVNSVSGDAPDVPKDFEGTISADKLLEILKDFEVFARKIDDKKVQEEVSRRLSLLRDQVCRKQLSEGVKSRLVRICEALKEENYTEANQINRSLMVDYLSECCSWGSSLRNIILAAQPQDEAINSLNN</sequence>
<dbReference type="PANTHER" id="PTHR18834:SF2">
    <property type="entry name" value="STEROID RECEPTOR RNA ACTIVATOR 1"/>
    <property type="match status" value="1"/>
</dbReference>
<dbReference type="InterPro" id="IPR040243">
    <property type="entry name" value="Steroid_recept_RNA_1"/>
</dbReference>
<dbReference type="GO" id="GO:0003713">
    <property type="term" value="F:transcription coactivator activity"/>
    <property type="evidence" value="ECO:0007669"/>
    <property type="project" value="InterPro"/>
</dbReference>
<feature type="domain" description="SRA1/Sec31" evidence="2">
    <location>
        <begin position="90"/>
        <end position="213"/>
    </location>
</feature>
<protein>
    <recommendedName>
        <fullName evidence="2">SRA1/Sec31 domain-containing protein</fullName>
    </recommendedName>
</protein>
<feature type="region of interest" description="Disordered" evidence="1">
    <location>
        <begin position="1"/>
        <end position="110"/>
    </location>
</feature>
<evidence type="ECO:0000313" key="4">
    <source>
        <dbReference type="Proteomes" id="UP000092462"/>
    </source>
</evidence>
<accession>A0A1B0DA70</accession>
<evidence type="ECO:0000256" key="1">
    <source>
        <dbReference type="SAM" id="MobiDB-lite"/>
    </source>
</evidence>
<dbReference type="EMBL" id="AJVK01004441">
    <property type="status" value="NOT_ANNOTATED_CDS"/>
    <property type="molecule type" value="Genomic_DNA"/>
</dbReference>
<proteinExistence type="predicted"/>
<dbReference type="AlphaFoldDB" id="A0A1B0DA70"/>
<dbReference type="PANTHER" id="PTHR18834">
    <property type="entry name" value="STEROID RECEPTOR RNA ACTIVATOR 1"/>
    <property type="match status" value="1"/>
</dbReference>
<feature type="compositionally biased region" description="Low complexity" evidence="1">
    <location>
        <begin position="79"/>
        <end position="93"/>
    </location>
</feature>
<dbReference type="VEuPathDB" id="VectorBase:PPAPM1_002272"/>
<evidence type="ECO:0000259" key="2">
    <source>
        <dbReference type="Pfam" id="PF07304"/>
    </source>
</evidence>
<evidence type="ECO:0000313" key="3">
    <source>
        <dbReference type="EnsemblMetazoa" id="PPAI004575-PA"/>
    </source>
</evidence>
<reference evidence="3" key="1">
    <citation type="submission" date="2022-08" db="UniProtKB">
        <authorList>
            <consortium name="EnsemblMetazoa"/>
        </authorList>
    </citation>
    <scope>IDENTIFICATION</scope>
    <source>
        <strain evidence="3">Israel</strain>
    </source>
</reference>
<name>A0A1B0DA70_PHLPP</name>
<organism evidence="3 4">
    <name type="scientific">Phlebotomus papatasi</name>
    <name type="common">Sandfly</name>
    <dbReference type="NCBI Taxonomy" id="29031"/>
    <lineage>
        <taxon>Eukaryota</taxon>
        <taxon>Metazoa</taxon>
        <taxon>Ecdysozoa</taxon>
        <taxon>Arthropoda</taxon>
        <taxon>Hexapoda</taxon>
        <taxon>Insecta</taxon>
        <taxon>Pterygota</taxon>
        <taxon>Neoptera</taxon>
        <taxon>Endopterygota</taxon>
        <taxon>Diptera</taxon>
        <taxon>Nematocera</taxon>
        <taxon>Psychodoidea</taxon>
        <taxon>Psychodidae</taxon>
        <taxon>Phlebotomus</taxon>
        <taxon>Phlebotomus</taxon>
    </lineage>
</organism>
<dbReference type="Proteomes" id="UP000092462">
    <property type="component" value="Unassembled WGS sequence"/>
</dbReference>
<dbReference type="GO" id="GO:0006357">
    <property type="term" value="P:regulation of transcription by RNA polymerase II"/>
    <property type="evidence" value="ECO:0007669"/>
    <property type="project" value="InterPro"/>
</dbReference>
<dbReference type="InterPro" id="IPR009917">
    <property type="entry name" value="SRA1/Sec31"/>
</dbReference>